<organism evidence="1 2">
    <name type="scientific">Actinomadura luzonensis</name>
    <dbReference type="NCBI Taxonomy" id="2805427"/>
    <lineage>
        <taxon>Bacteria</taxon>
        <taxon>Bacillati</taxon>
        <taxon>Actinomycetota</taxon>
        <taxon>Actinomycetes</taxon>
        <taxon>Streptosporangiales</taxon>
        <taxon>Thermomonosporaceae</taxon>
        <taxon>Actinomadura</taxon>
    </lineage>
</organism>
<dbReference type="InterPro" id="IPR007804">
    <property type="entry name" value="GvpG"/>
</dbReference>
<proteinExistence type="predicted"/>
<accession>A0ABT0G9N7</accession>
<dbReference type="Pfam" id="PF05120">
    <property type="entry name" value="GvpG"/>
    <property type="match status" value="1"/>
</dbReference>
<protein>
    <submittedName>
        <fullName evidence="1">Gas vesicle protein GvpG</fullName>
    </submittedName>
</protein>
<dbReference type="Proteomes" id="UP001317259">
    <property type="component" value="Unassembled WGS sequence"/>
</dbReference>
<evidence type="ECO:0000313" key="2">
    <source>
        <dbReference type="Proteomes" id="UP001317259"/>
    </source>
</evidence>
<gene>
    <name evidence="1" type="ORF">MF672_047085</name>
</gene>
<evidence type="ECO:0000313" key="1">
    <source>
        <dbReference type="EMBL" id="MCK2221321.1"/>
    </source>
</evidence>
<name>A0ABT0G9N7_9ACTN</name>
<comment type="caution">
    <text evidence="1">The sequence shown here is derived from an EMBL/GenBank/DDBJ whole genome shotgun (WGS) entry which is preliminary data.</text>
</comment>
<dbReference type="RefSeq" id="WP_242373767.1">
    <property type="nucleotide sequence ID" value="NZ_JAKRKC020000003.1"/>
</dbReference>
<reference evidence="1 2" key="1">
    <citation type="submission" date="2022-04" db="EMBL/GenBank/DDBJ databases">
        <title>Genome draft of Actinomadura sp. ATCC 31491.</title>
        <authorList>
            <person name="Shi X."/>
            <person name="Du Y."/>
        </authorList>
    </citation>
    <scope>NUCLEOTIDE SEQUENCE [LARGE SCALE GENOMIC DNA]</scope>
    <source>
        <strain evidence="1 2">ATCC 31491</strain>
    </source>
</reference>
<sequence>MGLFGAIGGLPLAPVRLLMKLGEVIQQQVEQQTKNPAAIRRKLEEIDAALEAGQISEEEHDEAVRQVLRLATGR</sequence>
<keyword evidence="2" id="KW-1185">Reference proteome</keyword>
<dbReference type="EMBL" id="JAKRKC020000003">
    <property type="protein sequence ID" value="MCK2221321.1"/>
    <property type="molecule type" value="Genomic_DNA"/>
</dbReference>